<proteinExistence type="predicted"/>
<sequence length="183" mass="20950">MYEAYALVQKAIEKEPKEGCFGAHKWYAILLDYIGEIEGNKSRIQKSYEVKEHLERALQICSSDATTWHILDTPSLSVSFRSFLTLMMSPPAGKEPKVNELPPNFSFTRDDPFYFGPATCNLMHYTPAAYMAGFVEMTLTNNKKGCMHKLTRFRIPEMERDFGPIWPFNIGVISFFAAALCIW</sequence>
<dbReference type="GO" id="GO:0097431">
    <property type="term" value="C:mitotic spindle pole"/>
    <property type="evidence" value="ECO:0007669"/>
    <property type="project" value="TreeGrafter"/>
</dbReference>
<keyword evidence="2" id="KW-0963">Cytoplasm</keyword>
<reference evidence="4 5" key="1">
    <citation type="submission" date="2013-05" db="EMBL/GenBank/DDBJ databases">
        <title>Draft genome of the parasitic nematode Anyclostoma ceylanicum.</title>
        <authorList>
            <person name="Mitreva M."/>
        </authorList>
    </citation>
    <scope>NUCLEOTIDE SEQUENCE [LARGE SCALE GENOMIC DNA]</scope>
</reference>
<dbReference type="GO" id="GO:0005876">
    <property type="term" value="C:spindle microtubule"/>
    <property type="evidence" value="ECO:0007669"/>
    <property type="project" value="TreeGrafter"/>
</dbReference>
<evidence type="ECO:0000256" key="2">
    <source>
        <dbReference type="ARBA" id="ARBA00022490"/>
    </source>
</evidence>
<dbReference type="PANTHER" id="PTHR16056">
    <property type="entry name" value="REGULATOR OF MICROTUBULE DYNAMICS PROTEIN"/>
    <property type="match status" value="1"/>
</dbReference>
<dbReference type="Proteomes" id="UP000054495">
    <property type="component" value="Unassembled WGS sequence"/>
</dbReference>
<keyword evidence="3" id="KW-0206">Cytoskeleton</keyword>
<dbReference type="PANTHER" id="PTHR16056:SF16">
    <property type="entry name" value="REGULATOR OF MICROTUBULE DYNAMICS PROTEIN 1"/>
    <property type="match status" value="1"/>
</dbReference>
<keyword evidence="5" id="KW-1185">Reference proteome</keyword>
<dbReference type="GO" id="GO:0008017">
    <property type="term" value="F:microtubule binding"/>
    <property type="evidence" value="ECO:0007669"/>
    <property type="project" value="TreeGrafter"/>
</dbReference>
<protein>
    <submittedName>
        <fullName evidence="4">Uncharacterized protein</fullName>
    </submittedName>
</protein>
<name>A0A0D6L4M5_9BILA</name>
<dbReference type="AlphaFoldDB" id="A0A0D6L4M5"/>
<evidence type="ECO:0000313" key="5">
    <source>
        <dbReference type="Proteomes" id="UP000054495"/>
    </source>
</evidence>
<accession>A0A0D6L4M5</accession>
<evidence type="ECO:0000256" key="1">
    <source>
        <dbReference type="ARBA" id="ARBA00004245"/>
    </source>
</evidence>
<dbReference type="GO" id="GO:0005739">
    <property type="term" value="C:mitochondrion"/>
    <property type="evidence" value="ECO:0007669"/>
    <property type="project" value="TreeGrafter"/>
</dbReference>
<comment type="subcellular location">
    <subcellularLocation>
        <location evidence="1">Cytoplasm</location>
        <location evidence="1">Cytoskeleton</location>
    </subcellularLocation>
</comment>
<evidence type="ECO:0000313" key="4">
    <source>
        <dbReference type="EMBL" id="EPB66205.1"/>
    </source>
</evidence>
<gene>
    <name evidence="4" type="ORF">ANCCEY_14704</name>
</gene>
<organism evidence="4 5">
    <name type="scientific">Ancylostoma ceylanicum</name>
    <dbReference type="NCBI Taxonomy" id="53326"/>
    <lineage>
        <taxon>Eukaryota</taxon>
        <taxon>Metazoa</taxon>
        <taxon>Ecdysozoa</taxon>
        <taxon>Nematoda</taxon>
        <taxon>Chromadorea</taxon>
        <taxon>Rhabditida</taxon>
        <taxon>Rhabditina</taxon>
        <taxon>Rhabditomorpha</taxon>
        <taxon>Strongyloidea</taxon>
        <taxon>Ancylostomatidae</taxon>
        <taxon>Ancylostomatinae</taxon>
        <taxon>Ancylostoma</taxon>
    </lineage>
</organism>
<evidence type="ECO:0000256" key="3">
    <source>
        <dbReference type="ARBA" id="ARBA00023212"/>
    </source>
</evidence>
<dbReference type="EMBL" id="KE126374">
    <property type="protein sequence ID" value="EPB66205.1"/>
    <property type="molecule type" value="Genomic_DNA"/>
</dbReference>